<dbReference type="EMBL" id="CP039347">
    <property type="protein sequence ID" value="QCD86054.1"/>
    <property type="molecule type" value="Genomic_DNA"/>
</dbReference>
<dbReference type="AlphaFoldDB" id="A0A4D6LCM7"/>
<proteinExistence type="predicted"/>
<gene>
    <name evidence="1" type="ORF">DEO72_LG3g575</name>
</gene>
<keyword evidence="2" id="KW-1185">Reference proteome</keyword>
<accession>A0A4D6LCM7</accession>
<evidence type="ECO:0000313" key="2">
    <source>
        <dbReference type="Proteomes" id="UP000501690"/>
    </source>
</evidence>
<organism evidence="1 2">
    <name type="scientific">Vigna unguiculata</name>
    <name type="common">Cowpea</name>
    <dbReference type="NCBI Taxonomy" id="3917"/>
    <lineage>
        <taxon>Eukaryota</taxon>
        <taxon>Viridiplantae</taxon>
        <taxon>Streptophyta</taxon>
        <taxon>Embryophyta</taxon>
        <taxon>Tracheophyta</taxon>
        <taxon>Spermatophyta</taxon>
        <taxon>Magnoliopsida</taxon>
        <taxon>eudicotyledons</taxon>
        <taxon>Gunneridae</taxon>
        <taxon>Pentapetalae</taxon>
        <taxon>rosids</taxon>
        <taxon>fabids</taxon>
        <taxon>Fabales</taxon>
        <taxon>Fabaceae</taxon>
        <taxon>Papilionoideae</taxon>
        <taxon>50 kb inversion clade</taxon>
        <taxon>NPAAA clade</taxon>
        <taxon>indigoferoid/millettioid clade</taxon>
        <taxon>Phaseoleae</taxon>
        <taxon>Vigna</taxon>
    </lineage>
</organism>
<sequence>MGNAYQFRFSKESRNRLAAYPLLPGGTSDIGYVLDFGLNCLATMNFCQAVRHYSPSIGHFVGLKSIKIGGMKKSGLCGVLTHRLAALCLPPGDGEARYCLRFQVVKNEEEPWRRLSARVCAPGDRTSARGPCTAWRLAAGCALPGSVCEIRGLGARWRLVVGRRCYAMSGRYVVDGSHVLDYGRVAHPFCFVYGDDRVIRYTGADVDTGDAEDAQATKEFIYAQLENAMSEGVHSRKDGYACPGPSEEFE</sequence>
<reference evidence="1 2" key="1">
    <citation type="submission" date="2019-04" db="EMBL/GenBank/DDBJ databases">
        <title>An improved genome assembly and genetic linkage map for asparagus bean, Vigna unguiculata ssp. sesquipedialis.</title>
        <authorList>
            <person name="Xia Q."/>
            <person name="Zhang R."/>
            <person name="Dong Y."/>
        </authorList>
    </citation>
    <scope>NUCLEOTIDE SEQUENCE [LARGE SCALE GENOMIC DNA]</scope>
    <source>
        <tissue evidence="1">Leaf</tissue>
    </source>
</reference>
<dbReference type="Proteomes" id="UP000501690">
    <property type="component" value="Linkage Group LG3"/>
</dbReference>
<name>A0A4D6LCM7_VIGUN</name>
<evidence type="ECO:0000313" key="1">
    <source>
        <dbReference type="EMBL" id="QCD86054.1"/>
    </source>
</evidence>
<protein>
    <submittedName>
        <fullName evidence="1">Uncharacterized protein</fullName>
    </submittedName>
</protein>